<gene>
    <name evidence="3" type="ORF">GFC30_240</name>
</gene>
<dbReference type="PANTHER" id="PTHR46558">
    <property type="entry name" value="TRACRIPTIONAL REGULATORY PROTEIN-RELATED-RELATED"/>
    <property type="match status" value="1"/>
</dbReference>
<proteinExistence type="predicted"/>
<sequence>MPDNYLGNRIKELRKQLGMSQQALADAIGVSKPMISLYENNRNKPDIDTLIKIGKVLNTSLDSLLFQPADPILKKAKISTGNYIDYVHEVVKNAVTNNKPNTQNFEPSEQSGVSDFLTYIKETLGRNFFTEFQKSDDSLKRAFIRDVKLLWNLTVARDQESKATNSES</sequence>
<dbReference type="KEGG" id="aamy:GFC30_240"/>
<name>A0A160F0Y4_9BACL</name>
<keyword evidence="1" id="KW-0238">DNA-binding</keyword>
<dbReference type="Gene3D" id="1.10.260.40">
    <property type="entry name" value="lambda repressor-like DNA-binding domains"/>
    <property type="match status" value="1"/>
</dbReference>
<dbReference type="InterPro" id="IPR010982">
    <property type="entry name" value="Lambda_DNA-bd_dom_sf"/>
</dbReference>
<dbReference type="PATRIC" id="fig|294699.3.peg.220"/>
<dbReference type="Proteomes" id="UP000076865">
    <property type="component" value="Chromosome"/>
</dbReference>
<dbReference type="GO" id="GO:0003677">
    <property type="term" value="F:DNA binding"/>
    <property type="evidence" value="ECO:0007669"/>
    <property type="project" value="UniProtKB-KW"/>
</dbReference>
<dbReference type="Pfam" id="PF01381">
    <property type="entry name" value="HTH_3"/>
    <property type="match status" value="1"/>
</dbReference>
<dbReference type="CDD" id="cd00093">
    <property type="entry name" value="HTH_XRE"/>
    <property type="match status" value="1"/>
</dbReference>
<dbReference type="PROSITE" id="PS50943">
    <property type="entry name" value="HTH_CROC1"/>
    <property type="match status" value="1"/>
</dbReference>
<evidence type="ECO:0000259" key="2">
    <source>
        <dbReference type="PROSITE" id="PS50943"/>
    </source>
</evidence>
<dbReference type="InterPro" id="IPR001387">
    <property type="entry name" value="Cro/C1-type_HTH"/>
</dbReference>
<dbReference type="SUPFAM" id="SSF47413">
    <property type="entry name" value="lambda repressor-like DNA-binding domains"/>
    <property type="match status" value="1"/>
</dbReference>
<dbReference type="RefSeq" id="WP_066322370.1">
    <property type="nucleotide sequence ID" value="NZ_CP015438.1"/>
</dbReference>
<dbReference type="EMBL" id="CP015438">
    <property type="protein sequence ID" value="ANB59739.1"/>
    <property type="molecule type" value="Genomic_DNA"/>
</dbReference>
<organism evidence="3 4">
    <name type="scientific">Anoxybacteroides amylolyticum</name>
    <dbReference type="NCBI Taxonomy" id="294699"/>
    <lineage>
        <taxon>Bacteria</taxon>
        <taxon>Bacillati</taxon>
        <taxon>Bacillota</taxon>
        <taxon>Bacilli</taxon>
        <taxon>Bacillales</taxon>
        <taxon>Anoxybacillaceae</taxon>
        <taxon>Anoxybacteroides</taxon>
    </lineage>
</organism>
<evidence type="ECO:0000313" key="3">
    <source>
        <dbReference type="EMBL" id="ANB59739.1"/>
    </source>
</evidence>
<dbReference type="AlphaFoldDB" id="A0A160F0Y4"/>
<dbReference type="OrthoDB" id="1150409at2"/>
<dbReference type="PANTHER" id="PTHR46558:SF4">
    <property type="entry name" value="DNA-BIDING PHAGE PROTEIN"/>
    <property type="match status" value="1"/>
</dbReference>
<keyword evidence="4" id="KW-1185">Reference proteome</keyword>
<feature type="domain" description="HTH cro/C1-type" evidence="2">
    <location>
        <begin position="10"/>
        <end position="64"/>
    </location>
</feature>
<evidence type="ECO:0000256" key="1">
    <source>
        <dbReference type="ARBA" id="ARBA00023125"/>
    </source>
</evidence>
<protein>
    <submittedName>
        <fullName evidence="3">Helix-turn-helix family protein</fullName>
    </submittedName>
</protein>
<reference evidence="3 4" key="1">
    <citation type="journal article" date="2006" name="Syst. Appl. Microbiol.">
        <title>Anoxybacillus amylolyticus sp. nov., a thermophilic amylase producing bacterium isolated from Mount Rittmann (Antarctica).</title>
        <authorList>
            <person name="Poli A."/>
            <person name="Esposito E."/>
            <person name="Lama L."/>
            <person name="Orlando P."/>
            <person name="Nicolaus G."/>
            <person name="de Appolonia F."/>
            <person name="Gambacorta A."/>
            <person name="Nicolaus B."/>
        </authorList>
    </citation>
    <scope>NUCLEOTIDE SEQUENCE [LARGE SCALE GENOMIC DNA]</scope>
    <source>
        <strain evidence="3 4">DSM 15939</strain>
    </source>
</reference>
<accession>A0A160F0Y4</accession>
<dbReference type="SMART" id="SM00530">
    <property type="entry name" value="HTH_XRE"/>
    <property type="match status" value="1"/>
</dbReference>
<evidence type="ECO:0000313" key="4">
    <source>
        <dbReference type="Proteomes" id="UP000076865"/>
    </source>
</evidence>